<evidence type="ECO:0000256" key="2">
    <source>
        <dbReference type="ARBA" id="ARBA00022771"/>
    </source>
</evidence>
<evidence type="ECO:0000259" key="4">
    <source>
        <dbReference type="Pfam" id="PF04500"/>
    </source>
</evidence>
<keyword evidence="3" id="KW-0862">Zinc</keyword>
<reference evidence="6" key="1">
    <citation type="submission" date="2019-12" db="UniProtKB">
        <authorList>
            <consortium name="WormBaseParasite"/>
        </authorList>
    </citation>
    <scope>IDENTIFICATION</scope>
</reference>
<dbReference type="Gene3D" id="2.20.25.240">
    <property type="match status" value="1"/>
</dbReference>
<dbReference type="Pfam" id="PF04500">
    <property type="entry name" value="FLYWCH"/>
    <property type="match status" value="1"/>
</dbReference>
<dbReference type="AlphaFoldDB" id="A0A5S6R0K2"/>
<name>A0A5S6R0K2_TRIMR</name>
<accession>A0A5S6R0K2</accession>
<feature type="domain" description="FLYWCH-type" evidence="4">
    <location>
        <begin position="2"/>
        <end position="38"/>
    </location>
</feature>
<evidence type="ECO:0000313" key="5">
    <source>
        <dbReference type="Proteomes" id="UP000046395"/>
    </source>
</evidence>
<dbReference type="InterPro" id="IPR007588">
    <property type="entry name" value="Znf_FLYWCH"/>
</dbReference>
<dbReference type="Proteomes" id="UP000046395">
    <property type="component" value="Unassembled WGS sequence"/>
</dbReference>
<proteinExistence type="predicted"/>
<keyword evidence="1" id="KW-0479">Metal-binding</keyword>
<dbReference type="STRING" id="70415.A0A5S6R0K2"/>
<organism evidence="5 6">
    <name type="scientific">Trichuris muris</name>
    <name type="common">Mouse whipworm</name>
    <dbReference type="NCBI Taxonomy" id="70415"/>
    <lineage>
        <taxon>Eukaryota</taxon>
        <taxon>Metazoa</taxon>
        <taxon>Ecdysozoa</taxon>
        <taxon>Nematoda</taxon>
        <taxon>Enoplea</taxon>
        <taxon>Dorylaimia</taxon>
        <taxon>Trichinellida</taxon>
        <taxon>Trichuridae</taxon>
        <taxon>Trichuris</taxon>
    </lineage>
</organism>
<keyword evidence="2" id="KW-0863">Zinc-finger</keyword>
<dbReference type="WBParaSite" id="TMUE_3000013176.1">
    <property type="protein sequence ID" value="TMUE_3000013176.1"/>
    <property type="gene ID" value="WBGene00285016"/>
</dbReference>
<sequence>MTKKFWRCDKCHSDGCKARIHTDAATGQVFKMVNVHCHGSDPCEVDANAVMTAIKRRAEQTVETPAALMNEAFEGVSTAVLGQLPRTHHIQRMIQRRRAVIHAPPSLPVDHASFAIPEVYKTYGEERFLLYDSGLGDPDRILIFGRQSQGASSMQMKALYADGTFSIVPNIFEQLYVLLADRGGFVLPVLYALLPNKQESTYSRMFGAIRDMWPQLAPESITIVT</sequence>
<keyword evidence="5" id="KW-1185">Reference proteome</keyword>
<evidence type="ECO:0000256" key="1">
    <source>
        <dbReference type="ARBA" id="ARBA00022723"/>
    </source>
</evidence>
<evidence type="ECO:0000256" key="3">
    <source>
        <dbReference type="ARBA" id="ARBA00022833"/>
    </source>
</evidence>
<dbReference type="GO" id="GO:0008270">
    <property type="term" value="F:zinc ion binding"/>
    <property type="evidence" value="ECO:0007669"/>
    <property type="project" value="UniProtKB-KW"/>
</dbReference>
<protein>
    <submittedName>
        <fullName evidence="6">FLYWCH-type domain-containing protein</fullName>
    </submittedName>
</protein>
<evidence type="ECO:0000313" key="6">
    <source>
        <dbReference type="WBParaSite" id="TMUE_3000013176.1"/>
    </source>
</evidence>